<dbReference type="EMBL" id="HBIQ01046001">
    <property type="protein sequence ID" value="CAE0555612.1"/>
    <property type="molecule type" value="Transcribed_RNA"/>
</dbReference>
<reference evidence="1" key="1">
    <citation type="submission" date="2021-01" db="EMBL/GenBank/DDBJ databases">
        <authorList>
            <person name="Corre E."/>
            <person name="Pelletier E."/>
            <person name="Niang G."/>
            <person name="Scheremetjew M."/>
            <person name="Finn R."/>
            <person name="Kale V."/>
            <person name="Holt S."/>
            <person name="Cochrane G."/>
            <person name="Meng A."/>
            <person name="Brown T."/>
            <person name="Cohen L."/>
        </authorList>
    </citation>
    <scope>NUCLEOTIDE SEQUENCE</scope>
    <source>
        <strain evidence="1">SPMC142</strain>
    </source>
</reference>
<protein>
    <submittedName>
        <fullName evidence="1">Uncharacterized protein</fullName>
    </submittedName>
</protein>
<accession>A0A7S3SIA3</accession>
<proteinExistence type="predicted"/>
<gene>
    <name evidence="1" type="ORF">SACU0126_LOCUS14587</name>
</gene>
<evidence type="ECO:0000313" key="1">
    <source>
        <dbReference type="EMBL" id="CAE0555612.1"/>
    </source>
</evidence>
<sequence length="100" mass="11590">MAGRHAHAHRCIVKMLLIKCTIPYEGNMREQKHCKFDSAGLKRCRRLLLKNFRCRCLKLVCKLCYEKKYTTASIKYQRQLICIGVDHFGDCGSVRTHSSA</sequence>
<organism evidence="1">
    <name type="scientific">Strombidinopsis acuminata</name>
    <dbReference type="NCBI Taxonomy" id="141414"/>
    <lineage>
        <taxon>Eukaryota</taxon>
        <taxon>Sar</taxon>
        <taxon>Alveolata</taxon>
        <taxon>Ciliophora</taxon>
        <taxon>Intramacronucleata</taxon>
        <taxon>Spirotrichea</taxon>
        <taxon>Choreotrichia</taxon>
        <taxon>Choreotrichida</taxon>
        <taxon>Strombidinopsidae</taxon>
        <taxon>Strombidinopsis</taxon>
    </lineage>
</organism>
<name>A0A7S3SIA3_9SPIT</name>
<dbReference type="AlphaFoldDB" id="A0A7S3SIA3"/>